<name>A0A381UQ82_9ZZZZ</name>
<accession>A0A381UQ82</accession>
<organism evidence="1">
    <name type="scientific">marine metagenome</name>
    <dbReference type="NCBI Taxonomy" id="408172"/>
    <lineage>
        <taxon>unclassified sequences</taxon>
        <taxon>metagenomes</taxon>
        <taxon>ecological metagenomes</taxon>
    </lineage>
</organism>
<proteinExistence type="predicted"/>
<protein>
    <submittedName>
        <fullName evidence="1">Uncharacterized protein</fullName>
    </submittedName>
</protein>
<reference evidence="1" key="1">
    <citation type="submission" date="2018-05" db="EMBL/GenBank/DDBJ databases">
        <authorList>
            <person name="Lanie J.A."/>
            <person name="Ng W.-L."/>
            <person name="Kazmierczak K.M."/>
            <person name="Andrzejewski T.M."/>
            <person name="Davidsen T.M."/>
            <person name="Wayne K.J."/>
            <person name="Tettelin H."/>
            <person name="Glass J.I."/>
            <person name="Rusch D."/>
            <person name="Podicherti R."/>
            <person name="Tsui H.-C.T."/>
            <person name="Winkler M.E."/>
        </authorList>
    </citation>
    <scope>NUCLEOTIDE SEQUENCE</scope>
</reference>
<gene>
    <name evidence="1" type="ORF">METZ01_LOCUS82652</name>
</gene>
<dbReference type="EMBL" id="UINC01006814">
    <property type="protein sequence ID" value="SVA29798.1"/>
    <property type="molecule type" value="Genomic_DNA"/>
</dbReference>
<evidence type="ECO:0000313" key="1">
    <source>
        <dbReference type="EMBL" id="SVA29798.1"/>
    </source>
</evidence>
<dbReference type="AlphaFoldDB" id="A0A381UQ82"/>
<sequence length="121" mass="13902">MYNTHTIASLSKGAAEKTRCPFSLKNELFFSNTILDMKRVSHSVCIITLLIFISCLKKDETKYISTAKVESKIRMRDLNINRILTLCDRSKAGIDISTKALRLRVKHNSFNEYNKDQESVK</sequence>